<dbReference type="Proteomes" id="UP001085076">
    <property type="component" value="Miscellaneous, Linkage group lg07"/>
</dbReference>
<keyword evidence="2" id="KW-0378">Hydrolase</keyword>
<evidence type="ECO:0000256" key="3">
    <source>
        <dbReference type="ARBA" id="ARBA00022963"/>
    </source>
</evidence>
<dbReference type="Pfam" id="PF00657">
    <property type="entry name" value="Lipase_GDSL"/>
    <property type="match status" value="1"/>
</dbReference>
<comment type="caution">
    <text evidence="4">The sequence shown here is derived from an EMBL/GenBank/DDBJ whole genome shotgun (WGS) entry which is preliminary data.</text>
</comment>
<keyword evidence="3" id="KW-0443">Lipid metabolism</keyword>
<dbReference type="GO" id="GO:0016042">
    <property type="term" value="P:lipid catabolic process"/>
    <property type="evidence" value="ECO:0007669"/>
    <property type="project" value="UniProtKB-KW"/>
</dbReference>
<dbReference type="OrthoDB" id="1600564at2759"/>
<evidence type="ECO:0000256" key="2">
    <source>
        <dbReference type="ARBA" id="ARBA00022801"/>
    </source>
</evidence>
<proteinExistence type="inferred from homology"/>
<dbReference type="InterPro" id="IPR001087">
    <property type="entry name" value="GDSL"/>
</dbReference>
<name>A0A9D5C676_9LILI</name>
<comment type="similarity">
    <text evidence="1">Belongs to the 'GDSL' lipolytic enzyme family.</text>
</comment>
<evidence type="ECO:0008006" key="6">
    <source>
        <dbReference type="Google" id="ProtNLM"/>
    </source>
</evidence>
<organism evidence="4 5">
    <name type="scientific">Dioscorea zingiberensis</name>
    <dbReference type="NCBI Taxonomy" id="325984"/>
    <lineage>
        <taxon>Eukaryota</taxon>
        <taxon>Viridiplantae</taxon>
        <taxon>Streptophyta</taxon>
        <taxon>Embryophyta</taxon>
        <taxon>Tracheophyta</taxon>
        <taxon>Spermatophyta</taxon>
        <taxon>Magnoliopsida</taxon>
        <taxon>Liliopsida</taxon>
        <taxon>Dioscoreales</taxon>
        <taxon>Dioscoreaceae</taxon>
        <taxon>Dioscorea</taxon>
    </lineage>
</organism>
<reference evidence="4" key="2">
    <citation type="journal article" date="2022" name="Hortic Res">
        <title>The genome of Dioscorea zingiberensis sheds light on the biosynthesis, origin and evolution of the medicinally important diosgenin saponins.</title>
        <authorList>
            <person name="Li Y."/>
            <person name="Tan C."/>
            <person name="Li Z."/>
            <person name="Guo J."/>
            <person name="Li S."/>
            <person name="Chen X."/>
            <person name="Wang C."/>
            <person name="Dai X."/>
            <person name="Yang H."/>
            <person name="Song W."/>
            <person name="Hou L."/>
            <person name="Xu J."/>
            <person name="Tong Z."/>
            <person name="Xu A."/>
            <person name="Yuan X."/>
            <person name="Wang W."/>
            <person name="Yang Q."/>
            <person name="Chen L."/>
            <person name="Sun Z."/>
            <person name="Wang K."/>
            <person name="Pan B."/>
            <person name="Chen J."/>
            <person name="Bao Y."/>
            <person name="Liu F."/>
            <person name="Qi X."/>
            <person name="Gang D.R."/>
            <person name="Wen J."/>
            <person name="Li J."/>
        </authorList>
    </citation>
    <scope>NUCLEOTIDE SEQUENCE</scope>
    <source>
        <strain evidence="4">Dzin_1.0</strain>
    </source>
</reference>
<dbReference type="Gene3D" id="3.40.50.1110">
    <property type="entry name" value="SGNH hydrolase"/>
    <property type="match status" value="1"/>
</dbReference>
<accession>A0A9D5C676</accession>
<sequence length="271" mass="30133">MARNTTSERDPGACGGSWALERRLLELSSAIHGRMPVMVRHRGFRFRVGRKAVKGEYLGAEPTLPYLSPDLRGEKLLIGANFASAGIGILNDTGIQFLSIIRITRQLEFFQQHQQRLSSMVGPDQTQQIVNNALVLIVLGGNDFVNNYYLVPYSARSREYSLPDFVTYLISEYKKILARLYELGARRVIVTGTGPLGCVPSELARSQNGECNPDLLQAGDLFNPQLVTILNELNTQYGSDVFVAANAFKMHSDFLSNPQAFDKELLARHAL</sequence>
<reference evidence="4" key="1">
    <citation type="submission" date="2021-03" db="EMBL/GenBank/DDBJ databases">
        <authorList>
            <person name="Li Z."/>
            <person name="Yang C."/>
        </authorList>
    </citation>
    <scope>NUCLEOTIDE SEQUENCE</scope>
    <source>
        <strain evidence="4">Dzin_1.0</strain>
        <tissue evidence="4">Leaf</tissue>
    </source>
</reference>
<dbReference type="AlphaFoldDB" id="A0A9D5C676"/>
<gene>
    <name evidence="4" type="ORF">J5N97_024289</name>
</gene>
<dbReference type="GO" id="GO:0016788">
    <property type="term" value="F:hydrolase activity, acting on ester bonds"/>
    <property type="evidence" value="ECO:0007669"/>
    <property type="project" value="InterPro"/>
</dbReference>
<keyword evidence="3" id="KW-0442">Lipid degradation</keyword>
<dbReference type="EMBL" id="JAGGNH010000007">
    <property type="protein sequence ID" value="KAJ0967372.1"/>
    <property type="molecule type" value="Genomic_DNA"/>
</dbReference>
<protein>
    <recommendedName>
        <fullName evidence="6">GDSL esterase/lipase</fullName>
    </recommendedName>
</protein>
<evidence type="ECO:0000313" key="5">
    <source>
        <dbReference type="Proteomes" id="UP001085076"/>
    </source>
</evidence>
<dbReference type="PANTHER" id="PTHR45648">
    <property type="entry name" value="GDSL LIPASE/ACYLHYDROLASE FAMILY PROTEIN (AFU_ORTHOLOGUE AFUA_4G14700)"/>
    <property type="match status" value="1"/>
</dbReference>
<dbReference type="PANTHER" id="PTHR45648:SF166">
    <property type="entry name" value="OS02G0617400 PROTEIN"/>
    <property type="match status" value="1"/>
</dbReference>
<evidence type="ECO:0000313" key="4">
    <source>
        <dbReference type="EMBL" id="KAJ0967372.1"/>
    </source>
</evidence>
<dbReference type="SUPFAM" id="SSF52266">
    <property type="entry name" value="SGNH hydrolase"/>
    <property type="match status" value="1"/>
</dbReference>
<dbReference type="InterPro" id="IPR051058">
    <property type="entry name" value="GDSL_Est/Lipase"/>
</dbReference>
<evidence type="ECO:0000256" key="1">
    <source>
        <dbReference type="ARBA" id="ARBA00008668"/>
    </source>
</evidence>
<keyword evidence="5" id="KW-1185">Reference proteome</keyword>
<dbReference type="InterPro" id="IPR036514">
    <property type="entry name" value="SGNH_hydro_sf"/>
</dbReference>